<evidence type="ECO:0000313" key="10">
    <source>
        <dbReference type="EMBL" id="MDT9001391.1"/>
    </source>
</evidence>
<evidence type="ECO:0000256" key="3">
    <source>
        <dbReference type="ARBA" id="ARBA00022475"/>
    </source>
</evidence>
<keyword evidence="10" id="KW-0808">Transferase</keyword>
<dbReference type="Gene3D" id="3.30.70.270">
    <property type="match status" value="1"/>
</dbReference>
<organism evidence="10 11">
    <name type="scientific">Roseateles aquae</name>
    <dbReference type="NCBI Taxonomy" id="3077235"/>
    <lineage>
        <taxon>Bacteria</taxon>
        <taxon>Pseudomonadati</taxon>
        <taxon>Pseudomonadota</taxon>
        <taxon>Betaproteobacteria</taxon>
        <taxon>Burkholderiales</taxon>
        <taxon>Sphaerotilaceae</taxon>
        <taxon>Roseateles</taxon>
    </lineage>
</organism>
<dbReference type="GO" id="GO:0052621">
    <property type="term" value="F:diguanylate cyclase activity"/>
    <property type="evidence" value="ECO:0007669"/>
    <property type="project" value="UniProtKB-EC"/>
</dbReference>
<feature type="transmembrane region" description="Helical" evidence="8">
    <location>
        <begin position="271"/>
        <end position="289"/>
    </location>
</feature>
<dbReference type="PANTHER" id="PTHR45138">
    <property type="entry name" value="REGULATORY COMPONENTS OF SENSORY TRANSDUCTION SYSTEM"/>
    <property type="match status" value="1"/>
</dbReference>
<evidence type="ECO:0000256" key="2">
    <source>
        <dbReference type="ARBA" id="ARBA00012528"/>
    </source>
</evidence>
<evidence type="ECO:0000259" key="9">
    <source>
        <dbReference type="PROSITE" id="PS50887"/>
    </source>
</evidence>
<dbReference type="InterPro" id="IPR043128">
    <property type="entry name" value="Rev_trsase/Diguanyl_cyclase"/>
</dbReference>
<dbReference type="Pfam" id="PF00990">
    <property type="entry name" value="GGDEF"/>
    <property type="match status" value="1"/>
</dbReference>
<keyword evidence="3" id="KW-1003">Cell membrane</keyword>
<gene>
    <name evidence="10" type="ORF">RQP53_19075</name>
</gene>
<protein>
    <recommendedName>
        <fullName evidence="2">diguanylate cyclase</fullName>
        <ecNumber evidence="2">2.7.7.65</ecNumber>
    </recommendedName>
</protein>
<dbReference type="SUPFAM" id="SSF55073">
    <property type="entry name" value="Nucleotide cyclase"/>
    <property type="match status" value="1"/>
</dbReference>
<dbReference type="EC" id="2.7.7.65" evidence="2"/>
<name>A0ABU3PFT9_9BURK</name>
<dbReference type="InterPro" id="IPR050469">
    <property type="entry name" value="Diguanylate_Cyclase"/>
</dbReference>
<feature type="transmembrane region" description="Helical" evidence="8">
    <location>
        <begin position="20"/>
        <end position="40"/>
    </location>
</feature>
<dbReference type="NCBIfam" id="TIGR00254">
    <property type="entry name" value="GGDEF"/>
    <property type="match status" value="1"/>
</dbReference>
<comment type="subcellular location">
    <subcellularLocation>
        <location evidence="1">Cell membrane</location>
        <topology evidence="1">Multi-pass membrane protein</topology>
    </subcellularLocation>
</comment>
<feature type="domain" description="GGDEF" evidence="9">
    <location>
        <begin position="338"/>
        <end position="470"/>
    </location>
</feature>
<dbReference type="Pfam" id="PF05231">
    <property type="entry name" value="MASE1"/>
    <property type="match status" value="1"/>
</dbReference>
<dbReference type="EMBL" id="JAVXZY010000009">
    <property type="protein sequence ID" value="MDT9001391.1"/>
    <property type="molecule type" value="Genomic_DNA"/>
</dbReference>
<evidence type="ECO:0000256" key="7">
    <source>
        <dbReference type="ARBA" id="ARBA00034247"/>
    </source>
</evidence>
<dbReference type="InterPro" id="IPR007895">
    <property type="entry name" value="MASE1"/>
</dbReference>
<sequence>MNESPRQAFGPTTRPPALALLGLTLLYYLLARFGMALFALQPANITLIWLPSGLGLIVCLWAGWRAVPLLMMASFAANYPGMADGAQRLPWLHTGVVAMADGLGVALAAQMARRRLPQGLQRTGDLLTLGLWVCLLPTALSSLVLASNLVWGGYIAAEQLGHMVMMLVLADSLGMVLVYQLYEGWQPGGERNLRSPWFWGGAAGLVLLLAISAGALKGMLFFVLPLLVVLSFKLSLSGVTLLSTLVLVAGIVATAQGLGPFATGRPEEAQLELMAFTFSSALTVLGVALQNRQLHRSQRFGEQWRAEAEHDPLTGLMNRRAFQPRLLLEHQRAQRSGRPYSLAMLDLDHFKQINDRHGHAFGDDVLVAVASLMRQCSRAIDAVARLGGEEFVILLPDTSPEEAFKAMERLRVALASQRLLAPGGVAVQVTASLGLAGWRGGADGANDVLQRADRALYAAKAAGRNRIVVD</sequence>
<feature type="transmembrane region" description="Helical" evidence="8">
    <location>
        <begin position="129"/>
        <end position="151"/>
    </location>
</feature>
<dbReference type="InterPro" id="IPR000160">
    <property type="entry name" value="GGDEF_dom"/>
</dbReference>
<evidence type="ECO:0000256" key="4">
    <source>
        <dbReference type="ARBA" id="ARBA00022692"/>
    </source>
</evidence>
<proteinExistence type="predicted"/>
<keyword evidence="6 8" id="KW-0472">Membrane</keyword>
<feature type="transmembrane region" description="Helical" evidence="8">
    <location>
        <begin position="89"/>
        <end position="109"/>
    </location>
</feature>
<evidence type="ECO:0000256" key="1">
    <source>
        <dbReference type="ARBA" id="ARBA00004651"/>
    </source>
</evidence>
<keyword evidence="4 8" id="KW-0812">Transmembrane</keyword>
<comment type="catalytic activity">
    <reaction evidence="7">
        <text>2 GTP = 3',3'-c-di-GMP + 2 diphosphate</text>
        <dbReference type="Rhea" id="RHEA:24898"/>
        <dbReference type="ChEBI" id="CHEBI:33019"/>
        <dbReference type="ChEBI" id="CHEBI:37565"/>
        <dbReference type="ChEBI" id="CHEBI:58805"/>
        <dbReference type="EC" id="2.7.7.65"/>
    </reaction>
</comment>
<dbReference type="SMART" id="SM00267">
    <property type="entry name" value="GGDEF"/>
    <property type="match status" value="1"/>
</dbReference>
<dbReference type="RefSeq" id="WP_315652278.1">
    <property type="nucleotide sequence ID" value="NZ_JAVXZY010000009.1"/>
</dbReference>
<evidence type="ECO:0000256" key="5">
    <source>
        <dbReference type="ARBA" id="ARBA00022989"/>
    </source>
</evidence>
<dbReference type="CDD" id="cd01949">
    <property type="entry name" value="GGDEF"/>
    <property type="match status" value="1"/>
</dbReference>
<evidence type="ECO:0000256" key="8">
    <source>
        <dbReference type="SAM" id="Phobius"/>
    </source>
</evidence>
<evidence type="ECO:0000256" key="6">
    <source>
        <dbReference type="ARBA" id="ARBA00023136"/>
    </source>
</evidence>
<comment type="caution">
    <text evidence="10">The sequence shown here is derived from an EMBL/GenBank/DDBJ whole genome shotgun (WGS) entry which is preliminary data.</text>
</comment>
<feature type="transmembrane region" description="Helical" evidence="8">
    <location>
        <begin position="52"/>
        <end position="77"/>
    </location>
</feature>
<dbReference type="PANTHER" id="PTHR45138:SF9">
    <property type="entry name" value="DIGUANYLATE CYCLASE DGCM-RELATED"/>
    <property type="match status" value="1"/>
</dbReference>
<accession>A0ABU3PFT9</accession>
<keyword evidence="11" id="KW-1185">Reference proteome</keyword>
<dbReference type="PROSITE" id="PS50887">
    <property type="entry name" value="GGDEF"/>
    <property type="match status" value="1"/>
</dbReference>
<feature type="transmembrane region" description="Helical" evidence="8">
    <location>
        <begin position="163"/>
        <end position="182"/>
    </location>
</feature>
<dbReference type="InterPro" id="IPR029787">
    <property type="entry name" value="Nucleotide_cyclase"/>
</dbReference>
<feature type="transmembrane region" description="Helical" evidence="8">
    <location>
        <begin position="239"/>
        <end position="259"/>
    </location>
</feature>
<keyword evidence="10" id="KW-0548">Nucleotidyltransferase</keyword>
<reference evidence="10" key="1">
    <citation type="submission" date="2023-09" db="EMBL/GenBank/DDBJ databases">
        <title>Paucibacter sp. APW11 Genome sequencing and assembly.</title>
        <authorList>
            <person name="Kim I."/>
        </authorList>
    </citation>
    <scope>NUCLEOTIDE SEQUENCE</scope>
    <source>
        <strain evidence="10">APW11</strain>
    </source>
</reference>
<feature type="transmembrane region" description="Helical" evidence="8">
    <location>
        <begin position="202"/>
        <end position="232"/>
    </location>
</feature>
<evidence type="ECO:0000313" key="11">
    <source>
        <dbReference type="Proteomes" id="UP001246372"/>
    </source>
</evidence>
<keyword evidence="5 8" id="KW-1133">Transmembrane helix</keyword>
<dbReference type="Proteomes" id="UP001246372">
    <property type="component" value="Unassembled WGS sequence"/>
</dbReference>